<dbReference type="PANTHER" id="PTHR48090">
    <property type="entry name" value="UNDECAPRENYL-PHOSPHATE 4-DEOXY-4-FORMAMIDO-L-ARABINOSE TRANSFERASE-RELATED"/>
    <property type="match status" value="1"/>
</dbReference>
<dbReference type="SUPFAM" id="SSF53448">
    <property type="entry name" value="Nucleotide-diphospho-sugar transferases"/>
    <property type="match status" value="1"/>
</dbReference>
<comment type="caution">
    <text evidence="1">The sequence shown here is derived from an EMBL/GenBank/DDBJ whole genome shotgun (WGS) entry which is preliminary data.</text>
</comment>
<dbReference type="Gene3D" id="3.90.550.10">
    <property type="entry name" value="Spore Coat Polysaccharide Biosynthesis Protein SpsA, Chain A"/>
    <property type="match status" value="1"/>
</dbReference>
<evidence type="ECO:0000313" key="1">
    <source>
        <dbReference type="EMBL" id="GAI53997.1"/>
    </source>
</evidence>
<dbReference type="InterPro" id="IPR029044">
    <property type="entry name" value="Nucleotide-diphossugar_trans"/>
</dbReference>
<dbReference type="EMBL" id="BARV01041785">
    <property type="protein sequence ID" value="GAI53997.1"/>
    <property type="molecule type" value="Genomic_DNA"/>
</dbReference>
<evidence type="ECO:0008006" key="2">
    <source>
        <dbReference type="Google" id="ProtNLM"/>
    </source>
</evidence>
<dbReference type="AlphaFoldDB" id="X1PCH2"/>
<reference evidence="1" key="1">
    <citation type="journal article" date="2014" name="Front. Microbiol.">
        <title>High frequency of phylogenetically diverse reductive dehalogenase-homologous genes in deep subseafloor sedimentary metagenomes.</title>
        <authorList>
            <person name="Kawai M."/>
            <person name="Futagami T."/>
            <person name="Toyoda A."/>
            <person name="Takaki Y."/>
            <person name="Nishi S."/>
            <person name="Hori S."/>
            <person name="Arai W."/>
            <person name="Tsubouchi T."/>
            <person name="Morono Y."/>
            <person name="Uchiyama I."/>
            <person name="Ito T."/>
            <person name="Fujiyama A."/>
            <person name="Inagaki F."/>
            <person name="Takami H."/>
        </authorList>
    </citation>
    <scope>NUCLEOTIDE SEQUENCE</scope>
    <source>
        <strain evidence="1">Expedition CK06-06</strain>
    </source>
</reference>
<gene>
    <name evidence="1" type="ORF">S06H3_63104</name>
</gene>
<proteinExistence type="predicted"/>
<dbReference type="InterPro" id="IPR050256">
    <property type="entry name" value="Glycosyltransferase_2"/>
</dbReference>
<organism evidence="1">
    <name type="scientific">marine sediment metagenome</name>
    <dbReference type="NCBI Taxonomy" id="412755"/>
    <lineage>
        <taxon>unclassified sequences</taxon>
        <taxon>metagenomes</taxon>
        <taxon>ecological metagenomes</taxon>
    </lineage>
</organism>
<protein>
    <recommendedName>
        <fullName evidence="2">Glycosyltransferase 2-like domain-containing protein</fullName>
    </recommendedName>
</protein>
<accession>X1PCH2</accession>
<sequence length="100" mass="11541">PKLNYLGNIFFSNLISILTRKRITDASSGMRAFNKKILSELNIKSNGLNWEVEMTTKVLKKNLKIKEVPITYNERVGKSKLKPISDGFHFLITILRSRFL</sequence>
<name>X1PCH2_9ZZZZ</name>
<dbReference type="PANTHER" id="PTHR48090:SF7">
    <property type="entry name" value="RFBJ PROTEIN"/>
    <property type="match status" value="1"/>
</dbReference>
<feature type="non-terminal residue" evidence="1">
    <location>
        <position position="1"/>
    </location>
</feature>